<reference evidence="2" key="1">
    <citation type="submission" date="2023-10" db="EMBL/GenBank/DDBJ databases">
        <title>Genome assembly of Pristionchus species.</title>
        <authorList>
            <person name="Yoshida K."/>
            <person name="Sommer R.J."/>
        </authorList>
    </citation>
    <scope>NUCLEOTIDE SEQUENCE</scope>
    <source>
        <strain evidence="2">RS5133</strain>
    </source>
</reference>
<dbReference type="Proteomes" id="UP001432322">
    <property type="component" value="Unassembled WGS sequence"/>
</dbReference>
<evidence type="ECO:0000313" key="2">
    <source>
        <dbReference type="EMBL" id="GMT24024.1"/>
    </source>
</evidence>
<feature type="region of interest" description="Disordered" evidence="1">
    <location>
        <begin position="1"/>
        <end position="26"/>
    </location>
</feature>
<feature type="region of interest" description="Disordered" evidence="1">
    <location>
        <begin position="247"/>
        <end position="267"/>
    </location>
</feature>
<feature type="compositionally biased region" description="Polar residues" evidence="1">
    <location>
        <begin position="1"/>
        <end position="10"/>
    </location>
</feature>
<protein>
    <submittedName>
        <fullName evidence="2">Uncharacterized protein</fullName>
    </submittedName>
</protein>
<feature type="non-terminal residue" evidence="2">
    <location>
        <position position="267"/>
    </location>
</feature>
<proteinExistence type="predicted"/>
<keyword evidence="3" id="KW-1185">Reference proteome</keyword>
<evidence type="ECO:0000313" key="3">
    <source>
        <dbReference type="Proteomes" id="UP001432322"/>
    </source>
</evidence>
<dbReference type="AlphaFoldDB" id="A0AAV5W282"/>
<feature type="non-terminal residue" evidence="2">
    <location>
        <position position="1"/>
    </location>
</feature>
<evidence type="ECO:0000256" key="1">
    <source>
        <dbReference type="SAM" id="MobiDB-lite"/>
    </source>
</evidence>
<name>A0AAV5W282_9BILA</name>
<gene>
    <name evidence="2" type="ORF">PFISCL1PPCAC_15321</name>
</gene>
<dbReference type="EMBL" id="BTSY01000004">
    <property type="protein sequence ID" value="GMT24024.1"/>
    <property type="molecule type" value="Genomic_DNA"/>
</dbReference>
<organism evidence="2 3">
    <name type="scientific">Pristionchus fissidentatus</name>
    <dbReference type="NCBI Taxonomy" id="1538716"/>
    <lineage>
        <taxon>Eukaryota</taxon>
        <taxon>Metazoa</taxon>
        <taxon>Ecdysozoa</taxon>
        <taxon>Nematoda</taxon>
        <taxon>Chromadorea</taxon>
        <taxon>Rhabditida</taxon>
        <taxon>Rhabditina</taxon>
        <taxon>Diplogasteromorpha</taxon>
        <taxon>Diplogasteroidea</taxon>
        <taxon>Neodiplogasteridae</taxon>
        <taxon>Pristionchus</taxon>
    </lineage>
</organism>
<sequence>QKIAEQSSFDTFAAAPPRPAPPPVEEVSLLTDDSCRTNITFTNTLSRRLDRLTSFTSEEMDKSESIEDDLCRGRQKERNYRRESSVHVIYTDKRVSQSNHSQSELEENGQLYNEIADMNSSFLWDIEKSAEDERDDARSASSSESLRASRAFISMQNVATVDKQDMALHTSHSVSCVDECGRRHAYGLNVFELCEQHSYTDQLLTNIDFLCRLNFFAHRLTEQIAEIAGRDLRVHYRHQSNPRARYFSDFAHPSHSNSDAIEDEEDE</sequence>
<accession>A0AAV5W282</accession>
<comment type="caution">
    <text evidence="2">The sequence shown here is derived from an EMBL/GenBank/DDBJ whole genome shotgun (WGS) entry which is preliminary data.</text>
</comment>